<accession>A0ABP3GCS7</accession>
<evidence type="ECO:0008006" key="4">
    <source>
        <dbReference type="Google" id="ProtNLM"/>
    </source>
</evidence>
<keyword evidence="3" id="KW-1185">Reference proteome</keyword>
<gene>
    <name evidence="2" type="ORF">GCM10008967_35870</name>
</gene>
<proteinExistence type="predicted"/>
<protein>
    <recommendedName>
        <fullName evidence="4">Glycosyltransferase</fullName>
    </recommendedName>
</protein>
<dbReference type="Proteomes" id="UP001500782">
    <property type="component" value="Unassembled WGS sequence"/>
</dbReference>
<name>A0ABP3GCS7_9BACI</name>
<dbReference type="RefSeq" id="WP_343802163.1">
    <property type="nucleotide sequence ID" value="NZ_BAAADJ010000061.1"/>
</dbReference>
<evidence type="ECO:0000313" key="3">
    <source>
        <dbReference type="Proteomes" id="UP001500782"/>
    </source>
</evidence>
<organism evidence="2 3">
    <name type="scientific">Bacillus carboniphilus</name>
    <dbReference type="NCBI Taxonomy" id="86663"/>
    <lineage>
        <taxon>Bacteria</taxon>
        <taxon>Bacillati</taxon>
        <taxon>Bacillota</taxon>
        <taxon>Bacilli</taxon>
        <taxon>Bacillales</taxon>
        <taxon>Bacillaceae</taxon>
        <taxon>Bacillus</taxon>
    </lineage>
</organism>
<reference evidence="3" key="1">
    <citation type="journal article" date="2019" name="Int. J. Syst. Evol. Microbiol.">
        <title>The Global Catalogue of Microorganisms (GCM) 10K type strain sequencing project: providing services to taxonomists for standard genome sequencing and annotation.</title>
        <authorList>
            <consortium name="The Broad Institute Genomics Platform"/>
            <consortium name="The Broad Institute Genome Sequencing Center for Infectious Disease"/>
            <person name="Wu L."/>
            <person name="Ma J."/>
        </authorList>
    </citation>
    <scope>NUCLEOTIDE SEQUENCE [LARGE SCALE GENOMIC DNA]</scope>
    <source>
        <strain evidence="3">JCM 9731</strain>
    </source>
</reference>
<evidence type="ECO:0000256" key="1">
    <source>
        <dbReference type="SAM" id="SignalP"/>
    </source>
</evidence>
<feature type="chain" id="PRO_5047323824" description="Glycosyltransferase" evidence="1">
    <location>
        <begin position="21"/>
        <end position="215"/>
    </location>
</feature>
<keyword evidence="1" id="KW-0732">Signal</keyword>
<feature type="signal peptide" evidence="1">
    <location>
        <begin position="1"/>
        <end position="20"/>
    </location>
</feature>
<evidence type="ECO:0000313" key="2">
    <source>
        <dbReference type="EMBL" id="GAA0342305.1"/>
    </source>
</evidence>
<comment type="caution">
    <text evidence="2">The sequence shown here is derived from an EMBL/GenBank/DDBJ whole genome shotgun (WGS) entry which is preliminary data.</text>
</comment>
<sequence>MYKKLIAVALIFSITFLNTAFVSVSEAKQDTRQICLNEKVISLKYGMQKLWIEHAWWTRSLIVSDLADAEDQEEVLERLLQNQVEIGNIIKPYYGEKAGNKLTDLLKEHIVIAGELVDAAKVKDQKKVDLLNKELFRNADDIVAFLTSANPNWDKKLLTEMFYKHLELTIDEVVLRLKKDWKGDIRTADMNEEHLIEMGDMLTDGIVKQFPEQFK</sequence>
<dbReference type="EMBL" id="BAAADJ010000061">
    <property type="protein sequence ID" value="GAA0342305.1"/>
    <property type="molecule type" value="Genomic_DNA"/>
</dbReference>